<reference evidence="5" key="1">
    <citation type="submission" date="2017-04" db="EMBL/GenBank/DDBJ databases">
        <authorList>
            <person name="Varghese N."/>
            <person name="Submissions S."/>
        </authorList>
    </citation>
    <scope>NUCLEOTIDE SEQUENCE [LARGE SCALE GENOMIC DNA]</scope>
    <source>
        <strain evidence="5">DSM 21500</strain>
    </source>
</reference>
<dbReference type="GO" id="GO:0016787">
    <property type="term" value="F:hydrolase activity"/>
    <property type="evidence" value="ECO:0007669"/>
    <property type="project" value="UniProtKB-KW"/>
</dbReference>
<sequence length="181" mass="20813">MTFNEETLNKETLYTGKLINLERHEVRLYDGNHSIREIVHHAPGVGIQVIKDHKIILVKQYRKAVEEAILEVPAGLVEPEEDFLAAAKRELAEETQLQGAKWKTLNHFYVSPGFLDEEIHMFSCREVTQLDNPPAQDDDEHVELVELSLAAAQQAVKDGLIRDMKTIYAINQWEIEELRNE</sequence>
<dbReference type="CDD" id="cd03424">
    <property type="entry name" value="NUDIX_ADPRase_Nudt5_UGPPase_Nudt14"/>
    <property type="match status" value="1"/>
</dbReference>
<protein>
    <submittedName>
        <fullName evidence="4">ADP-ribose pyrophosphatase</fullName>
    </submittedName>
</protein>
<evidence type="ECO:0000313" key="4">
    <source>
        <dbReference type="EMBL" id="SMC36885.1"/>
    </source>
</evidence>
<dbReference type="RefSeq" id="WP_084098795.1">
    <property type="nucleotide sequence ID" value="NZ_FWXK01000003.1"/>
</dbReference>
<dbReference type="SUPFAM" id="SSF55811">
    <property type="entry name" value="Nudix"/>
    <property type="match status" value="1"/>
</dbReference>
<dbReference type="EMBL" id="FWXK01000003">
    <property type="protein sequence ID" value="SMC36885.1"/>
    <property type="molecule type" value="Genomic_DNA"/>
</dbReference>
<dbReference type="GO" id="GO:0005829">
    <property type="term" value="C:cytosol"/>
    <property type="evidence" value="ECO:0007669"/>
    <property type="project" value="TreeGrafter"/>
</dbReference>
<proteinExistence type="predicted"/>
<organism evidence="4 5">
    <name type="scientific">Aerococcus suis</name>
    <dbReference type="NCBI Taxonomy" id="371602"/>
    <lineage>
        <taxon>Bacteria</taxon>
        <taxon>Bacillati</taxon>
        <taxon>Bacillota</taxon>
        <taxon>Bacilli</taxon>
        <taxon>Lactobacillales</taxon>
        <taxon>Aerococcaceae</taxon>
        <taxon>Aerococcus</taxon>
    </lineage>
</organism>
<dbReference type="PROSITE" id="PS51462">
    <property type="entry name" value="NUDIX"/>
    <property type="match status" value="1"/>
</dbReference>
<dbReference type="InterPro" id="IPR015797">
    <property type="entry name" value="NUDIX_hydrolase-like_dom_sf"/>
</dbReference>
<dbReference type="GO" id="GO:0006753">
    <property type="term" value="P:nucleoside phosphate metabolic process"/>
    <property type="evidence" value="ECO:0007669"/>
    <property type="project" value="TreeGrafter"/>
</dbReference>
<name>A0A1W1YL21_9LACT</name>
<accession>A0A1W1YL21</accession>
<keyword evidence="5" id="KW-1185">Reference proteome</keyword>
<evidence type="ECO:0000259" key="3">
    <source>
        <dbReference type="PROSITE" id="PS51462"/>
    </source>
</evidence>
<dbReference type="AlphaFoldDB" id="A0A1W1YL21"/>
<dbReference type="Gene3D" id="3.90.79.10">
    <property type="entry name" value="Nucleoside Triphosphate Pyrophosphohydrolase"/>
    <property type="match status" value="1"/>
</dbReference>
<dbReference type="STRING" id="371602.SAMN04487984_0784"/>
<dbReference type="Pfam" id="PF00293">
    <property type="entry name" value="NUDIX"/>
    <property type="match status" value="1"/>
</dbReference>
<evidence type="ECO:0000313" key="5">
    <source>
        <dbReference type="Proteomes" id="UP000243884"/>
    </source>
</evidence>
<dbReference type="InterPro" id="IPR000086">
    <property type="entry name" value="NUDIX_hydrolase_dom"/>
</dbReference>
<dbReference type="Proteomes" id="UP000243884">
    <property type="component" value="Unassembled WGS sequence"/>
</dbReference>
<dbReference type="GO" id="GO:0019693">
    <property type="term" value="P:ribose phosphate metabolic process"/>
    <property type="evidence" value="ECO:0007669"/>
    <property type="project" value="TreeGrafter"/>
</dbReference>
<keyword evidence="2" id="KW-0378">Hydrolase</keyword>
<gene>
    <name evidence="4" type="ORF">SAMN04487984_0784</name>
</gene>
<evidence type="ECO:0000256" key="1">
    <source>
        <dbReference type="ARBA" id="ARBA00001946"/>
    </source>
</evidence>
<comment type="cofactor">
    <cofactor evidence="1">
        <name>Mg(2+)</name>
        <dbReference type="ChEBI" id="CHEBI:18420"/>
    </cofactor>
</comment>
<dbReference type="OrthoDB" id="9806150at2"/>
<dbReference type="PANTHER" id="PTHR11839">
    <property type="entry name" value="UDP/ADP-SUGAR PYROPHOSPHATASE"/>
    <property type="match status" value="1"/>
</dbReference>
<feature type="domain" description="Nudix hydrolase" evidence="3">
    <location>
        <begin position="40"/>
        <end position="176"/>
    </location>
</feature>
<dbReference type="PANTHER" id="PTHR11839:SF18">
    <property type="entry name" value="NUDIX HYDROLASE DOMAIN-CONTAINING PROTEIN"/>
    <property type="match status" value="1"/>
</dbReference>
<evidence type="ECO:0000256" key="2">
    <source>
        <dbReference type="ARBA" id="ARBA00022801"/>
    </source>
</evidence>